<gene>
    <name evidence="1" type="ORF">ACCO45_010739</name>
</gene>
<accession>A0ACC4DG02</accession>
<keyword evidence="2" id="KW-1185">Reference proteome</keyword>
<name>A0ACC4DG02_PURLI</name>
<reference evidence="1" key="1">
    <citation type="submission" date="2024-12" db="EMBL/GenBank/DDBJ databases">
        <title>Comparative genomics and development of molecular markers within Purpureocillium lilacinum and among Purpureocillium species.</title>
        <authorList>
            <person name="Yeh Z.-Y."/>
            <person name="Ni N.-T."/>
            <person name="Lo P.-H."/>
            <person name="Mushyakhwo K."/>
            <person name="Lin C.-F."/>
            <person name="Nai Y.-S."/>
        </authorList>
    </citation>
    <scope>NUCLEOTIDE SEQUENCE</scope>
    <source>
        <strain evidence="1">NCHU-NPUST-175</strain>
    </source>
</reference>
<comment type="caution">
    <text evidence="1">The sequence shown here is derived from an EMBL/GenBank/DDBJ whole genome shotgun (WGS) entry which is preliminary data.</text>
</comment>
<organism evidence="1 2">
    <name type="scientific">Purpureocillium lilacinum</name>
    <name type="common">Paecilomyces lilacinus</name>
    <dbReference type="NCBI Taxonomy" id="33203"/>
    <lineage>
        <taxon>Eukaryota</taxon>
        <taxon>Fungi</taxon>
        <taxon>Dikarya</taxon>
        <taxon>Ascomycota</taxon>
        <taxon>Pezizomycotina</taxon>
        <taxon>Sordariomycetes</taxon>
        <taxon>Hypocreomycetidae</taxon>
        <taxon>Hypocreales</taxon>
        <taxon>Ophiocordycipitaceae</taxon>
        <taxon>Purpureocillium</taxon>
    </lineage>
</organism>
<protein>
    <submittedName>
        <fullName evidence="1">Uncharacterized protein</fullName>
    </submittedName>
</protein>
<evidence type="ECO:0000313" key="1">
    <source>
        <dbReference type="EMBL" id="KAL3955176.1"/>
    </source>
</evidence>
<dbReference type="Proteomes" id="UP001638806">
    <property type="component" value="Unassembled WGS sequence"/>
</dbReference>
<dbReference type="EMBL" id="JBGNUJ010000010">
    <property type="protein sequence ID" value="KAL3955176.1"/>
    <property type="molecule type" value="Genomic_DNA"/>
</dbReference>
<proteinExistence type="predicted"/>
<sequence length="132" mass="13682">MPCDHFDTSVSSSTQTWHGARSSAAVILPSRSSQHNFEPSDLKPVGPPVPSAPAAQGRSHQADAPVRPCKGPQDLASVGGLGSGRAGTARCSPASTHLNPDNREAADPSRLGFRAACESSEPRSATPRRVFG</sequence>
<evidence type="ECO:0000313" key="2">
    <source>
        <dbReference type="Proteomes" id="UP001638806"/>
    </source>
</evidence>